<dbReference type="InterPro" id="IPR002125">
    <property type="entry name" value="CMP_dCMP_dom"/>
</dbReference>
<keyword evidence="3" id="KW-1185">Reference proteome</keyword>
<dbReference type="InterPro" id="IPR016193">
    <property type="entry name" value="Cytidine_deaminase-like"/>
</dbReference>
<dbReference type="EMBL" id="JAYXHS010000001">
    <property type="protein sequence ID" value="MEC5385729.1"/>
    <property type="molecule type" value="Genomic_DNA"/>
</dbReference>
<dbReference type="Pfam" id="PF00383">
    <property type="entry name" value="dCMP_cyt_deam_1"/>
    <property type="match status" value="1"/>
</dbReference>
<dbReference type="EC" id="3.5.4.33" evidence="2"/>
<dbReference type="Proteomes" id="UP001331561">
    <property type="component" value="Unassembled WGS sequence"/>
</dbReference>
<feature type="domain" description="CMP/dCMP-type deaminase" evidence="1">
    <location>
        <begin position="7"/>
        <end position="131"/>
    </location>
</feature>
<dbReference type="GO" id="GO:0052717">
    <property type="term" value="F:tRNA-specific adenosine-34 deaminase activity"/>
    <property type="evidence" value="ECO:0007669"/>
    <property type="project" value="UniProtKB-EC"/>
</dbReference>
<dbReference type="Gene3D" id="3.40.140.10">
    <property type="entry name" value="Cytidine Deaminase, domain 2"/>
    <property type="match status" value="1"/>
</dbReference>
<proteinExistence type="predicted"/>
<reference evidence="2 3" key="1">
    <citation type="submission" date="2024-01" db="EMBL/GenBank/DDBJ databases">
        <title>Uliginosibacterium soil sp. nov.</title>
        <authorList>
            <person name="Lv Y."/>
        </authorList>
    </citation>
    <scope>NUCLEOTIDE SEQUENCE [LARGE SCALE GENOMIC DNA]</scope>
    <source>
        <strain evidence="2 3">H3</strain>
    </source>
</reference>
<dbReference type="PANTHER" id="PTHR11079:SF202">
    <property type="entry name" value="TRNA-SPECIFIC ADENOSINE DEAMINASE"/>
    <property type="match status" value="1"/>
</dbReference>
<gene>
    <name evidence="2" type="ORF">VVD49_08340</name>
</gene>
<accession>A0ABU6K265</accession>
<dbReference type="SUPFAM" id="SSF53927">
    <property type="entry name" value="Cytidine deaminase-like"/>
    <property type="match status" value="1"/>
</dbReference>
<sequence>MPTPITELDMRLLRQAIALSAESRSRKRHPFAALVADQEGNVWVECFNDSRPPTGDPTCHAERLAAAQAARIIPQEKLAGCTLYTSAEPCAMCAGAIYWCGIGRVVYGLSEERLLTLTGDDPENPTLSLPCREVFTRGQRQVEVFGPLLEDEAAVPHHQFWRPAGN</sequence>
<keyword evidence="2" id="KW-0378">Hydrolase</keyword>
<comment type="caution">
    <text evidence="2">The sequence shown here is derived from an EMBL/GenBank/DDBJ whole genome shotgun (WGS) entry which is preliminary data.</text>
</comment>
<protein>
    <submittedName>
        <fullName evidence="2">Nucleoside deaminase</fullName>
        <ecNumber evidence="2">3.5.4.33</ecNumber>
    </submittedName>
</protein>
<evidence type="ECO:0000313" key="2">
    <source>
        <dbReference type="EMBL" id="MEC5385729.1"/>
    </source>
</evidence>
<evidence type="ECO:0000313" key="3">
    <source>
        <dbReference type="Proteomes" id="UP001331561"/>
    </source>
</evidence>
<name>A0ABU6K265_9RHOO</name>
<dbReference type="RefSeq" id="WP_327598677.1">
    <property type="nucleotide sequence ID" value="NZ_JAYXHS010000001.1"/>
</dbReference>
<evidence type="ECO:0000259" key="1">
    <source>
        <dbReference type="PROSITE" id="PS51747"/>
    </source>
</evidence>
<organism evidence="2 3">
    <name type="scientific">Uliginosibacterium silvisoli</name>
    <dbReference type="NCBI Taxonomy" id="3114758"/>
    <lineage>
        <taxon>Bacteria</taxon>
        <taxon>Pseudomonadati</taxon>
        <taxon>Pseudomonadota</taxon>
        <taxon>Betaproteobacteria</taxon>
        <taxon>Rhodocyclales</taxon>
        <taxon>Zoogloeaceae</taxon>
        <taxon>Uliginosibacterium</taxon>
    </lineage>
</organism>
<dbReference type="PROSITE" id="PS51747">
    <property type="entry name" value="CYT_DCMP_DEAMINASES_2"/>
    <property type="match status" value="1"/>
</dbReference>
<dbReference type="PANTHER" id="PTHR11079">
    <property type="entry name" value="CYTOSINE DEAMINASE FAMILY MEMBER"/>
    <property type="match status" value="1"/>
</dbReference>
<dbReference type="CDD" id="cd01285">
    <property type="entry name" value="nucleoside_deaminase"/>
    <property type="match status" value="1"/>
</dbReference>